<reference evidence="2 3" key="1">
    <citation type="submission" date="2017-09" db="EMBL/GenBank/DDBJ databases">
        <title>Depth-based differentiation of microbial function through sediment-hosted aquifers and enrichment of novel symbionts in the deep terrestrial subsurface.</title>
        <authorList>
            <person name="Probst A.J."/>
            <person name="Ladd B."/>
            <person name="Jarett J.K."/>
            <person name="Geller-Mcgrath D.E."/>
            <person name="Sieber C.M."/>
            <person name="Emerson J.B."/>
            <person name="Anantharaman K."/>
            <person name="Thomas B.C."/>
            <person name="Malmstrom R."/>
            <person name="Stieglmeier M."/>
            <person name="Klingl A."/>
            <person name="Woyke T."/>
            <person name="Ryan C.M."/>
            <person name="Banfield J.F."/>
        </authorList>
    </citation>
    <scope>NUCLEOTIDE SEQUENCE [LARGE SCALE GENOMIC DNA]</scope>
    <source>
        <strain evidence="2">CG17_big_fil_post_rev_8_21_14_2_50_48_46</strain>
    </source>
</reference>
<protein>
    <recommendedName>
        <fullName evidence="1">ACT domain-containing protein</fullName>
    </recommendedName>
</protein>
<dbReference type="SUPFAM" id="SSF55021">
    <property type="entry name" value="ACT-like"/>
    <property type="match status" value="2"/>
</dbReference>
<dbReference type="InterPro" id="IPR002912">
    <property type="entry name" value="ACT_dom"/>
</dbReference>
<dbReference type="PANTHER" id="PTHR34875">
    <property type="entry name" value="UPF0237 PROTEIN MJ1558"/>
    <property type="match status" value="1"/>
</dbReference>
<dbReference type="EMBL" id="PFFQ01000012">
    <property type="protein sequence ID" value="PIW18531.1"/>
    <property type="molecule type" value="Genomic_DNA"/>
</dbReference>
<dbReference type="InterPro" id="IPR050990">
    <property type="entry name" value="UPF0237/GcvR_regulator"/>
</dbReference>
<dbReference type="PROSITE" id="PS51671">
    <property type="entry name" value="ACT"/>
    <property type="match status" value="1"/>
</dbReference>
<evidence type="ECO:0000313" key="2">
    <source>
        <dbReference type="EMBL" id="PIW18531.1"/>
    </source>
</evidence>
<sequence length="181" mass="20311">MCADFPQYQILAIQGQNKTGIVSRVTEVLYRHGINIMDSSMTTLRSEFTMMMVIETGEQASPFENELMALNSESLSIFLRPLSEREACHGSSECIPNYSLSVLGRDQTGMIYRFSELMHAQGINITDVTTRLLDSRSPALYAMIIECYLEAADAELNTKIQTLAQEMGVDARFHALDQIEI</sequence>
<organism evidence="2 3">
    <name type="scientific">bacterium (Candidatus Blackallbacteria) CG17_big_fil_post_rev_8_21_14_2_50_48_46</name>
    <dbReference type="NCBI Taxonomy" id="2014261"/>
    <lineage>
        <taxon>Bacteria</taxon>
        <taxon>Candidatus Blackallbacteria</taxon>
    </lineage>
</organism>
<name>A0A2M7G909_9BACT</name>
<evidence type="ECO:0000313" key="3">
    <source>
        <dbReference type="Proteomes" id="UP000231019"/>
    </source>
</evidence>
<dbReference type="PANTHER" id="PTHR34875:SF6">
    <property type="entry name" value="UPF0237 PROTEIN MJ1558"/>
    <property type="match status" value="1"/>
</dbReference>
<dbReference type="InterPro" id="IPR045865">
    <property type="entry name" value="ACT-like_dom_sf"/>
</dbReference>
<feature type="domain" description="ACT" evidence="1">
    <location>
        <begin position="10"/>
        <end position="84"/>
    </location>
</feature>
<accession>A0A2M7G909</accession>
<proteinExistence type="predicted"/>
<comment type="caution">
    <text evidence="2">The sequence shown here is derived from an EMBL/GenBank/DDBJ whole genome shotgun (WGS) entry which is preliminary data.</text>
</comment>
<evidence type="ECO:0000259" key="1">
    <source>
        <dbReference type="PROSITE" id="PS51671"/>
    </source>
</evidence>
<gene>
    <name evidence="2" type="ORF">COW36_04355</name>
</gene>
<dbReference type="CDD" id="cd02116">
    <property type="entry name" value="ACT"/>
    <property type="match status" value="1"/>
</dbReference>
<dbReference type="Proteomes" id="UP000231019">
    <property type="component" value="Unassembled WGS sequence"/>
</dbReference>
<dbReference type="AlphaFoldDB" id="A0A2M7G909"/>
<dbReference type="Pfam" id="PF13740">
    <property type="entry name" value="ACT_6"/>
    <property type="match status" value="2"/>
</dbReference>
<dbReference type="Gene3D" id="3.30.70.260">
    <property type="match status" value="2"/>
</dbReference>